<evidence type="ECO:0000313" key="3">
    <source>
        <dbReference type="Proteomes" id="UP000649617"/>
    </source>
</evidence>
<dbReference type="Proteomes" id="UP000649617">
    <property type="component" value="Unassembled WGS sequence"/>
</dbReference>
<reference evidence="2" key="1">
    <citation type="submission" date="2021-02" db="EMBL/GenBank/DDBJ databases">
        <authorList>
            <person name="Dougan E. K."/>
            <person name="Rhodes N."/>
            <person name="Thang M."/>
            <person name="Chan C."/>
        </authorList>
    </citation>
    <scope>NUCLEOTIDE SEQUENCE</scope>
</reference>
<gene>
    <name evidence="2" type="ORF">SPIL2461_LOCUS4055</name>
</gene>
<dbReference type="OrthoDB" id="426326at2759"/>
<accession>A0A812LE54</accession>
<evidence type="ECO:0000256" key="1">
    <source>
        <dbReference type="SAM" id="MobiDB-lite"/>
    </source>
</evidence>
<feature type="non-terminal residue" evidence="2">
    <location>
        <position position="336"/>
    </location>
</feature>
<sequence length="336" mass="36673">ERPATAPSIARRHHEWSQVNDLVNDLIGDVVDLVNSDSACYDLPKRPHTACAGVHAIPIMPAAESWGTGSENESDGGSLDWEDDNTIPVPCATGSLSTSSAVCSPDFQDDEKSQWRSLTKGEFLLLGGMPRVAGVSQQDASLNLDPAVSSTPAKVTARQKPLGALPFSLSTRLPRTNLFVNGGHGMAPQASRFKSHSSWKDFLPMRTSSTSGQLGDQRRMVKSLRPSAGYPEAPEEQGPAHSSLELHPTKGPKYRVAPGASRPVRARAHQSKVEQFVLEFRSEPRVIPARRLHAKAQKELRVPDLSCQKHMDLAPLHRFRPHDTGWAREREALAQG</sequence>
<proteinExistence type="predicted"/>
<comment type="caution">
    <text evidence="2">The sequence shown here is derived from an EMBL/GenBank/DDBJ whole genome shotgun (WGS) entry which is preliminary data.</text>
</comment>
<keyword evidence="3" id="KW-1185">Reference proteome</keyword>
<feature type="region of interest" description="Disordered" evidence="1">
    <location>
        <begin position="227"/>
        <end position="251"/>
    </location>
</feature>
<dbReference type="EMBL" id="CAJNIZ010005191">
    <property type="protein sequence ID" value="CAE7239687.1"/>
    <property type="molecule type" value="Genomic_DNA"/>
</dbReference>
<dbReference type="AlphaFoldDB" id="A0A812LE54"/>
<name>A0A812LE54_SYMPI</name>
<evidence type="ECO:0000313" key="2">
    <source>
        <dbReference type="EMBL" id="CAE7239687.1"/>
    </source>
</evidence>
<organism evidence="2 3">
    <name type="scientific">Symbiodinium pilosum</name>
    <name type="common">Dinoflagellate</name>
    <dbReference type="NCBI Taxonomy" id="2952"/>
    <lineage>
        <taxon>Eukaryota</taxon>
        <taxon>Sar</taxon>
        <taxon>Alveolata</taxon>
        <taxon>Dinophyceae</taxon>
        <taxon>Suessiales</taxon>
        <taxon>Symbiodiniaceae</taxon>
        <taxon>Symbiodinium</taxon>
    </lineage>
</organism>
<protein>
    <submittedName>
        <fullName evidence="2">Uncharacterized protein</fullName>
    </submittedName>
</protein>